<evidence type="ECO:0000256" key="1">
    <source>
        <dbReference type="SAM" id="MobiDB-lite"/>
    </source>
</evidence>
<reference evidence="2" key="1">
    <citation type="submission" date="2018-02" db="EMBL/GenBank/DDBJ databases">
        <authorList>
            <person name="Cohen D.B."/>
            <person name="Kent A.D."/>
        </authorList>
    </citation>
    <scope>NUCLEOTIDE SEQUENCE</scope>
</reference>
<dbReference type="GO" id="GO:0006355">
    <property type="term" value="P:regulation of DNA-templated transcription"/>
    <property type="evidence" value="ECO:0007669"/>
    <property type="project" value="InterPro"/>
</dbReference>
<feature type="compositionally biased region" description="Basic and acidic residues" evidence="1">
    <location>
        <begin position="38"/>
        <end position="47"/>
    </location>
</feature>
<sequence length="614" mass="68141">MASNKKQPEGIALLSMYNDEEDEDMEDLEDDAEEDGEYEKSAERRELEGEEQYEDYRDSRMAEGDDLMEIGDRVIGGDSANDGTPPIVNVDSTPDKGRFGNSTPQQFAAVSPQQEAVTALESSRRSRRGMLTIVDYGHDEGAMSPEDGEIEGSGRVMFGEELQTANGHFQDQTSFGTAQALTPSHQVTSPPSFDTSQSDAMNCMRELEGAQVEEAVMEEGKEVDPLDKFLPPPPKAKCSEELQRKINKFLDYKKGGKSFNAEVRHRKDYRNPDFLLHAVTYQDIDQIGSCFSKDVFDPHGYDKSDYYVEIEVDMRREEQEKKKTQKVDFVSGGMQPVTAVSAPKVNMPLPGVASAAGLLPVPPAADTTTRDGRQNKKSKWDKVDGDRRNHLSSGGQDSISTVGAHAVLLSAANAGAGYMAFAQQRRREAEEKRSIERKILAEEPVKTLQGLLKNIEKLIKSIKAWINASKNVVVLFTLEGKVVHENVSVGVVVTEVDMEAVVDTEVEVEEETVKENVADKDTEVEKLVEKEAKVSVSDWINVIEVSIANARVEACRIWNAETEEKTKRGDMSHWPSLTPQSSAAKEEAMPILRMNPEIQEPSEFLSKPRIPGFL</sequence>
<dbReference type="AlphaFoldDB" id="A0A2N9G959"/>
<dbReference type="EMBL" id="OIVN01001634">
    <property type="protein sequence ID" value="SPC96063.1"/>
    <property type="molecule type" value="Genomic_DNA"/>
</dbReference>
<gene>
    <name evidence="2" type="ORF">FSB_LOCUS23945</name>
</gene>
<feature type="region of interest" description="Disordered" evidence="1">
    <location>
        <begin position="1"/>
        <end position="112"/>
    </location>
</feature>
<dbReference type="PANTHER" id="PTHR13464:SF0">
    <property type="entry name" value="SAP30-BINDING PROTEIN"/>
    <property type="match status" value="1"/>
</dbReference>
<evidence type="ECO:0008006" key="3">
    <source>
        <dbReference type="Google" id="ProtNLM"/>
    </source>
</evidence>
<dbReference type="InterPro" id="IPR012479">
    <property type="entry name" value="SAP30BP"/>
</dbReference>
<feature type="region of interest" description="Disordered" evidence="1">
    <location>
        <begin position="356"/>
        <end position="397"/>
    </location>
</feature>
<feature type="compositionally biased region" description="Acidic residues" evidence="1">
    <location>
        <begin position="18"/>
        <end position="37"/>
    </location>
</feature>
<name>A0A2N9G959_FAGSY</name>
<organism evidence="2">
    <name type="scientific">Fagus sylvatica</name>
    <name type="common">Beechnut</name>
    <dbReference type="NCBI Taxonomy" id="28930"/>
    <lineage>
        <taxon>Eukaryota</taxon>
        <taxon>Viridiplantae</taxon>
        <taxon>Streptophyta</taxon>
        <taxon>Embryophyta</taxon>
        <taxon>Tracheophyta</taxon>
        <taxon>Spermatophyta</taxon>
        <taxon>Magnoliopsida</taxon>
        <taxon>eudicotyledons</taxon>
        <taxon>Gunneridae</taxon>
        <taxon>Pentapetalae</taxon>
        <taxon>rosids</taxon>
        <taxon>fabids</taxon>
        <taxon>Fagales</taxon>
        <taxon>Fagaceae</taxon>
        <taxon>Fagus</taxon>
    </lineage>
</organism>
<protein>
    <recommendedName>
        <fullName evidence="3">SAP30-binding protein</fullName>
    </recommendedName>
</protein>
<accession>A0A2N9G959</accession>
<feature type="compositionally biased region" description="Basic and acidic residues" evidence="1">
    <location>
        <begin position="368"/>
        <end position="389"/>
    </location>
</feature>
<feature type="region of interest" description="Disordered" evidence="1">
    <location>
        <begin position="564"/>
        <end position="583"/>
    </location>
</feature>
<dbReference type="GO" id="GO:0005634">
    <property type="term" value="C:nucleus"/>
    <property type="evidence" value="ECO:0007669"/>
    <property type="project" value="TreeGrafter"/>
</dbReference>
<feature type="compositionally biased region" description="Polar residues" evidence="1">
    <location>
        <begin position="100"/>
        <end position="112"/>
    </location>
</feature>
<feature type="compositionally biased region" description="Basic and acidic residues" evidence="1">
    <location>
        <begin position="54"/>
        <end position="63"/>
    </location>
</feature>
<dbReference type="Pfam" id="PF07818">
    <property type="entry name" value="HCNGP"/>
    <property type="match status" value="1"/>
</dbReference>
<evidence type="ECO:0000313" key="2">
    <source>
        <dbReference type="EMBL" id="SPC96063.1"/>
    </source>
</evidence>
<proteinExistence type="predicted"/>
<dbReference type="PANTHER" id="PTHR13464">
    <property type="entry name" value="TRANSCRIPTIONAL REGULATOR PROTEIN HCNGP"/>
    <property type="match status" value="1"/>
</dbReference>